<dbReference type="EMBL" id="LZKG01000106">
    <property type="protein sequence ID" value="OBI28185.1"/>
    <property type="molecule type" value="Genomic_DNA"/>
</dbReference>
<proteinExistence type="predicted"/>
<dbReference type="Proteomes" id="UP000093943">
    <property type="component" value="Unassembled WGS sequence"/>
</dbReference>
<gene>
    <name evidence="2" type="ORF">A5710_04055</name>
</gene>
<comment type="caution">
    <text evidence="2">The sequence shown here is derived from an EMBL/GenBank/DDBJ whole genome shotgun (WGS) entry which is preliminary data.</text>
</comment>
<dbReference type="RefSeq" id="WP_065019301.1">
    <property type="nucleotide sequence ID" value="NZ_LZKG01000106.1"/>
</dbReference>
<evidence type="ECO:0000256" key="1">
    <source>
        <dbReference type="SAM" id="MobiDB-lite"/>
    </source>
</evidence>
<dbReference type="AlphaFoldDB" id="A0A1A2XR18"/>
<evidence type="ECO:0000313" key="2">
    <source>
        <dbReference type="EMBL" id="OBI28185.1"/>
    </source>
</evidence>
<organism evidence="2 3">
    <name type="scientific">Mycolicibacter sinensis (strain JDM601)</name>
    <name type="common">Mycobacterium sinense</name>
    <dbReference type="NCBI Taxonomy" id="875328"/>
    <lineage>
        <taxon>Bacteria</taxon>
        <taxon>Bacillati</taxon>
        <taxon>Actinomycetota</taxon>
        <taxon>Actinomycetes</taxon>
        <taxon>Mycobacteriales</taxon>
        <taxon>Mycobacteriaceae</taxon>
        <taxon>Mycolicibacter</taxon>
    </lineage>
</organism>
<feature type="region of interest" description="Disordered" evidence="1">
    <location>
        <begin position="200"/>
        <end position="223"/>
    </location>
</feature>
<reference evidence="3" key="1">
    <citation type="submission" date="2016-06" db="EMBL/GenBank/DDBJ databases">
        <authorList>
            <person name="Sutton G."/>
            <person name="Brinkac L."/>
            <person name="Sanka R."/>
            <person name="Adams M."/>
            <person name="Lau E."/>
            <person name="Sam S."/>
            <person name="Sreng N."/>
            <person name="Him V."/>
            <person name="Kerleguer A."/>
            <person name="Cheng S."/>
        </authorList>
    </citation>
    <scope>NUCLEOTIDE SEQUENCE [LARGE SCALE GENOMIC DNA]</scope>
    <source>
        <strain evidence="3">E1876</strain>
    </source>
</reference>
<evidence type="ECO:0000313" key="3">
    <source>
        <dbReference type="Proteomes" id="UP000093943"/>
    </source>
</evidence>
<sequence>MQFDEAKARMQSLRGDLQAAVDTITSDGRYTQAAQTQQVAQAILDARAKADTLRDDFLTASERARRQLTTKLFGIPAGTDPATTLSFRDAQDRIGDMNNPEELARIIDRASLNGDDILARVAAARAHAVGATDVAGSYAASRGETARYAELTNLPSGSNFNTASALIFSVPVPGLPNDLAHSIRAAATSDTQLRKLAEAVPAQPTKPTAKTYRPGPVGTATAF</sequence>
<protein>
    <submittedName>
        <fullName evidence="2">Uncharacterized protein</fullName>
    </submittedName>
</protein>
<accession>A0A1A2XR18</accession>
<name>A0A1A2XR18_MYCSD</name>